<dbReference type="InterPro" id="IPR050270">
    <property type="entry name" value="DegV_domain_contain"/>
</dbReference>
<keyword evidence="1" id="KW-0446">Lipid-binding</keyword>
<sequence length="285" mass="30912">MAEVIVANIKIVTDSSIQLTPEEIKEHHITVIPLTIMIDNTVYIDGETITRDQFMTEMASASALPKTSQPAIGNFVETYEQLAADGSQILSIHMLRAISGTVDTARQAGEMAKADVTVVDSDFTDRAMAFQVLKAAEVIENGGSMDDALAAIQNVHDHTKLYMGVTDLTNLVKGGRLSHAAGVISSLLNIKVILEVADSELKVLRKGRGMKTITKFIDEMEADMRDLKIRAIGISHADGLELSEKIKAQLQVVFPNIEILVRTTDPVIATHAGAGAFAVMYYTED</sequence>
<dbReference type="Pfam" id="PF02645">
    <property type="entry name" value="DegV"/>
    <property type="match status" value="1"/>
</dbReference>
<dbReference type="Gene3D" id="3.30.1180.10">
    <property type="match status" value="1"/>
</dbReference>
<dbReference type="STRING" id="28038.BCY75_07875"/>
<dbReference type="GO" id="GO:0008289">
    <property type="term" value="F:lipid binding"/>
    <property type="evidence" value="ECO:0007669"/>
    <property type="project" value="UniProtKB-KW"/>
</dbReference>
<dbReference type="NCBIfam" id="TIGR00762">
    <property type="entry name" value="DegV"/>
    <property type="match status" value="1"/>
</dbReference>
<dbReference type="PROSITE" id="PS51482">
    <property type="entry name" value="DEGV"/>
    <property type="match status" value="1"/>
</dbReference>
<dbReference type="InterPro" id="IPR043168">
    <property type="entry name" value="DegV_C"/>
</dbReference>
<organism evidence="2 3">
    <name type="scientific">Latilactobacillus curvatus</name>
    <name type="common">Lactobacillus curvatus</name>
    <dbReference type="NCBI Taxonomy" id="28038"/>
    <lineage>
        <taxon>Bacteria</taxon>
        <taxon>Bacillati</taxon>
        <taxon>Bacillota</taxon>
        <taxon>Bacilli</taxon>
        <taxon>Lactobacillales</taxon>
        <taxon>Lactobacillaceae</taxon>
        <taxon>Latilactobacillus</taxon>
    </lineage>
</organism>
<dbReference type="SUPFAM" id="SSF82549">
    <property type="entry name" value="DAK1/DegV-like"/>
    <property type="match status" value="1"/>
</dbReference>
<evidence type="ECO:0000256" key="1">
    <source>
        <dbReference type="ARBA" id="ARBA00023121"/>
    </source>
</evidence>
<evidence type="ECO:0000313" key="3">
    <source>
        <dbReference type="Proteomes" id="UP000257607"/>
    </source>
</evidence>
<dbReference type="InterPro" id="IPR003797">
    <property type="entry name" value="DegV"/>
</dbReference>
<gene>
    <name evidence="2" type="ORF">DT351_05905</name>
</gene>
<dbReference type="OrthoDB" id="5429275at2"/>
<dbReference type="PANTHER" id="PTHR33434">
    <property type="entry name" value="DEGV DOMAIN-CONTAINING PROTEIN DR_1986-RELATED"/>
    <property type="match status" value="1"/>
</dbReference>
<dbReference type="PANTHER" id="PTHR33434:SF8">
    <property type="entry name" value="DEGV DOMAIN-CONTAINING PROTEIN SPR1019"/>
    <property type="match status" value="1"/>
</dbReference>
<dbReference type="AlphaFoldDB" id="A0A0B2XHP7"/>
<protein>
    <submittedName>
        <fullName evidence="2">DegV family protein</fullName>
    </submittedName>
</protein>
<name>A0A0B2XHP7_LATCU</name>
<reference evidence="2 3" key="1">
    <citation type="submission" date="2018-07" db="EMBL/GenBank/DDBJ databases">
        <title>Lactobacillus curvatus genome sequence.</title>
        <authorList>
            <person name="Prechtl R."/>
        </authorList>
    </citation>
    <scope>NUCLEOTIDE SEQUENCE [LARGE SCALE GENOMIC DNA]</scope>
    <source>
        <strain evidence="2 3">TMW 1.1928</strain>
    </source>
</reference>
<evidence type="ECO:0000313" key="2">
    <source>
        <dbReference type="EMBL" id="AXN35916.1"/>
    </source>
</evidence>
<dbReference type="EMBL" id="CP031003">
    <property type="protein sequence ID" value="AXN35916.1"/>
    <property type="molecule type" value="Genomic_DNA"/>
</dbReference>
<dbReference type="Gene3D" id="3.40.50.10170">
    <property type="match status" value="1"/>
</dbReference>
<dbReference type="Proteomes" id="UP000257607">
    <property type="component" value="Chromosome"/>
</dbReference>
<proteinExistence type="predicted"/>
<accession>A0A0B2XHP7</accession>